<gene>
    <name evidence="1" type="ORF">F511_32329</name>
</gene>
<evidence type="ECO:0000313" key="2">
    <source>
        <dbReference type="Proteomes" id="UP000250235"/>
    </source>
</evidence>
<dbReference type="AlphaFoldDB" id="A0A2Z7DGS6"/>
<name>A0A2Z7DGS6_9LAMI</name>
<sequence length="160" mass="17821">MVQILFILKDHDPSQCNPLIEPIASVHPRSDAPDCIVSPTAWIASFHNPSNGSDRNLSRFITPLPMVDIIQPCHCPLIRHYGHIVVTSLPSHPVSLEHKFKSSSMLFVTMSTCEVRLKVPIATVRRAPAPARARARRCEAPTRPRGTFLGLSRLVLIIYT</sequence>
<dbReference type="EMBL" id="KQ986788">
    <property type="protein sequence ID" value="KZV58352.1"/>
    <property type="molecule type" value="Genomic_DNA"/>
</dbReference>
<dbReference type="Proteomes" id="UP000250235">
    <property type="component" value="Unassembled WGS sequence"/>
</dbReference>
<keyword evidence="2" id="KW-1185">Reference proteome</keyword>
<protein>
    <submittedName>
        <fullName evidence="1">Mov34 family protein</fullName>
    </submittedName>
</protein>
<evidence type="ECO:0000313" key="1">
    <source>
        <dbReference type="EMBL" id="KZV58352.1"/>
    </source>
</evidence>
<organism evidence="1 2">
    <name type="scientific">Dorcoceras hygrometricum</name>
    <dbReference type="NCBI Taxonomy" id="472368"/>
    <lineage>
        <taxon>Eukaryota</taxon>
        <taxon>Viridiplantae</taxon>
        <taxon>Streptophyta</taxon>
        <taxon>Embryophyta</taxon>
        <taxon>Tracheophyta</taxon>
        <taxon>Spermatophyta</taxon>
        <taxon>Magnoliopsida</taxon>
        <taxon>eudicotyledons</taxon>
        <taxon>Gunneridae</taxon>
        <taxon>Pentapetalae</taxon>
        <taxon>asterids</taxon>
        <taxon>lamiids</taxon>
        <taxon>Lamiales</taxon>
        <taxon>Gesneriaceae</taxon>
        <taxon>Didymocarpoideae</taxon>
        <taxon>Trichosporeae</taxon>
        <taxon>Loxocarpinae</taxon>
        <taxon>Dorcoceras</taxon>
    </lineage>
</organism>
<accession>A0A2Z7DGS6</accession>
<reference evidence="1 2" key="1">
    <citation type="journal article" date="2015" name="Proc. Natl. Acad. Sci. U.S.A.">
        <title>The resurrection genome of Boea hygrometrica: A blueprint for survival of dehydration.</title>
        <authorList>
            <person name="Xiao L."/>
            <person name="Yang G."/>
            <person name="Zhang L."/>
            <person name="Yang X."/>
            <person name="Zhao S."/>
            <person name="Ji Z."/>
            <person name="Zhou Q."/>
            <person name="Hu M."/>
            <person name="Wang Y."/>
            <person name="Chen M."/>
            <person name="Xu Y."/>
            <person name="Jin H."/>
            <person name="Xiao X."/>
            <person name="Hu G."/>
            <person name="Bao F."/>
            <person name="Hu Y."/>
            <person name="Wan P."/>
            <person name="Li L."/>
            <person name="Deng X."/>
            <person name="Kuang T."/>
            <person name="Xiang C."/>
            <person name="Zhu J.K."/>
            <person name="Oliver M.J."/>
            <person name="He Y."/>
        </authorList>
    </citation>
    <scope>NUCLEOTIDE SEQUENCE [LARGE SCALE GENOMIC DNA]</scope>
    <source>
        <strain evidence="2">cv. XS01</strain>
    </source>
</reference>
<proteinExistence type="predicted"/>